<evidence type="ECO:0000313" key="2">
    <source>
        <dbReference type="Proteomes" id="UP001304298"/>
    </source>
</evidence>
<dbReference type="InterPro" id="IPR036390">
    <property type="entry name" value="WH_DNA-bd_sf"/>
</dbReference>
<dbReference type="RefSeq" id="WP_323329806.1">
    <property type="nucleotide sequence ID" value="NZ_JAYFSI010000005.1"/>
</dbReference>
<dbReference type="InterPro" id="IPR000944">
    <property type="entry name" value="Tscrpt_reg_Rrf2"/>
</dbReference>
<dbReference type="Pfam" id="PF02082">
    <property type="entry name" value="Rrf2"/>
    <property type="match status" value="1"/>
</dbReference>
<dbReference type="SUPFAM" id="SSF46785">
    <property type="entry name" value="Winged helix' DNA-binding domain"/>
    <property type="match status" value="1"/>
</dbReference>
<proteinExistence type="predicted"/>
<evidence type="ECO:0000313" key="1">
    <source>
        <dbReference type="EMBL" id="MEA5362322.1"/>
    </source>
</evidence>
<dbReference type="InterPro" id="IPR036388">
    <property type="entry name" value="WH-like_DNA-bd_sf"/>
</dbReference>
<dbReference type="PANTHER" id="PTHR33221:SF15">
    <property type="entry name" value="HTH-TYPE TRANSCRIPTIONAL REGULATOR YWGB-RELATED"/>
    <property type="match status" value="1"/>
</dbReference>
<sequence>MSTNTQFALGVHLLTLLATLAPESLSSEAMAESAMANPVQIRRALGRFRQAGLIASKPGVGGGSHLLKDPATITLGEVWRVVQGENHVLGSYPGDPDCAVGRNIQSWVIDVDRRARQAIEDELERTTIAQLVARAHEPRLDGIE</sequence>
<name>A0ABU5R7W0_9PSEU</name>
<gene>
    <name evidence="1" type="ORF">VA596_22485</name>
</gene>
<dbReference type="Gene3D" id="1.10.10.10">
    <property type="entry name" value="Winged helix-like DNA-binding domain superfamily/Winged helix DNA-binding domain"/>
    <property type="match status" value="1"/>
</dbReference>
<comment type="caution">
    <text evidence="1">The sequence shown here is derived from an EMBL/GenBank/DDBJ whole genome shotgun (WGS) entry which is preliminary data.</text>
</comment>
<keyword evidence="2" id="KW-1185">Reference proteome</keyword>
<organism evidence="1 2">
    <name type="scientific">Amycolatopsis heterodermiae</name>
    <dbReference type="NCBI Taxonomy" id="3110235"/>
    <lineage>
        <taxon>Bacteria</taxon>
        <taxon>Bacillati</taxon>
        <taxon>Actinomycetota</taxon>
        <taxon>Actinomycetes</taxon>
        <taxon>Pseudonocardiales</taxon>
        <taxon>Pseudonocardiaceae</taxon>
        <taxon>Amycolatopsis</taxon>
    </lineage>
</organism>
<dbReference type="EMBL" id="JAYFSI010000005">
    <property type="protein sequence ID" value="MEA5362322.1"/>
    <property type="molecule type" value="Genomic_DNA"/>
</dbReference>
<dbReference type="PROSITE" id="PS51197">
    <property type="entry name" value="HTH_RRF2_2"/>
    <property type="match status" value="1"/>
</dbReference>
<accession>A0ABU5R7W0</accession>
<dbReference type="PANTHER" id="PTHR33221">
    <property type="entry name" value="WINGED HELIX-TURN-HELIX TRANSCRIPTIONAL REGULATOR, RRF2 FAMILY"/>
    <property type="match status" value="1"/>
</dbReference>
<dbReference type="Proteomes" id="UP001304298">
    <property type="component" value="Unassembled WGS sequence"/>
</dbReference>
<protein>
    <submittedName>
        <fullName evidence="1">Rrf2 family transcriptional regulator</fullName>
    </submittedName>
</protein>
<reference evidence="1 2" key="1">
    <citation type="submission" date="2023-12" db="EMBL/GenBank/DDBJ databases">
        <title>Amycolatopsis sp. V23-08.</title>
        <authorList>
            <person name="Somphong A."/>
        </authorList>
    </citation>
    <scope>NUCLEOTIDE SEQUENCE [LARGE SCALE GENOMIC DNA]</scope>
    <source>
        <strain evidence="1 2">V23-08</strain>
    </source>
</reference>